<dbReference type="InterPro" id="IPR011987">
    <property type="entry name" value="ATPase_V1-cplx_hsu_C"/>
</dbReference>
<reference evidence="7" key="1">
    <citation type="submission" date="2020-12" db="EMBL/GenBank/DDBJ databases">
        <authorList>
            <person name="Iha C."/>
        </authorList>
    </citation>
    <scope>NUCLEOTIDE SEQUENCE</scope>
</reference>
<proteinExistence type="inferred from homology"/>
<evidence type="ECO:0000259" key="6">
    <source>
        <dbReference type="Pfam" id="PF11698"/>
    </source>
</evidence>
<accession>A0A8S1IQL5</accession>
<feature type="domain" description="ATPase V1 complex subunit H C-terminal" evidence="6">
    <location>
        <begin position="352"/>
        <end position="465"/>
    </location>
</feature>
<name>A0A8S1IQL5_9CHLO</name>
<evidence type="ECO:0000256" key="2">
    <source>
        <dbReference type="ARBA" id="ARBA00022448"/>
    </source>
</evidence>
<evidence type="ECO:0000256" key="3">
    <source>
        <dbReference type="ARBA" id="ARBA00022781"/>
    </source>
</evidence>
<dbReference type="InterPro" id="IPR038497">
    <property type="entry name" value="ATPase_V1-cplx_hsu_C_sf"/>
</dbReference>
<dbReference type="EMBL" id="CAJHUC010000668">
    <property type="protein sequence ID" value="CAD7697492.1"/>
    <property type="molecule type" value="Genomic_DNA"/>
</dbReference>
<dbReference type="PIRSF" id="PIRSF032184">
    <property type="entry name" value="ATPase_V1_H"/>
    <property type="match status" value="1"/>
</dbReference>
<dbReference type="InterPro" id="IPR004908">
    <property type="entry name" value="ATPase_V1-cplx_hsu"/>
</dbReference>
<dbReference type="Gene3D" id="1.25.40.150">
    <property type="entry name" value="V-type ATPase, subunit H, C-terminal domain"/>
    <property type="match status" value="1"/>
</dbReference>
<keyword evidence="8" id="KW-1185">Reference proteome</keyword>
<dbReference type="InterPro" id="IPR011989">
    <property type="entry name" value="ARM-like"/>
</dbReference>
<evidence type="ECO:0000256" key="1">
    <source>
        <dbReference type="ARBA" id="ARBA00008613"/>
    </source>
</evidence>
<comment type="subunit">
    <text evidence="5">V-ATPase is a heteromultimeric enzyme made up of two complexes: the ATP-hydrolytic V1 complex and the proton translocation V0 complex.</text>
</comment>
<dbReference type="GO" id="GO:0000221">
    <property type="term" value="C:vacuolar proton-transporting V-type ATPase, V1 domain"/>
    <property type="evidence" value="ECO:0007669"/>
    <property type="project" value="UniProtKB-UniRule"/>
</dbReference>
<dbReference type="GO" id="GO:0046961">
    <property type="term" value="F:proton-transporting ATPase activity, rotational mechanism"/>
    <property type="evidence" value="ECO:0007669"/>
    <property type="project" value="UniProtKB-UniRule"/>
</dbReference>
<dbReference type="OrthoDB" id="10263554at2759"/>
<gene>
    <name evidence="7" type="ORF">OSTQU699_LOCUS2853</name>
</gene>
<dbReference type="SUPFAM" id="SSF48371">
    <property type="entry name" value="ARM repeat"/>
    <property type="match status" value="1"/>
</dbReference>
<evidence type="ECO:0000256" key="4">
    <source>
        <dbReference type="ARBA" id="ARBA00023065"/>
    </source>
</evidence>
<keyword evidence="4 5" id="KW-0406">Ion transport</keyword>
<dbReference type="Proteomes" id="UP000708148">
    <property type="component" value="Unassembled WGS sequence"/>
</dbReference>
<dbReference type="AlphaFoldDB" id="A0A8S1IQL5"/>
<dbReference type="PANTHER" id="PTHR10698:SF0">
    <property type="entry name" value="V-TYPE PROTON ATPASE SUBUNIT H"/>
    <property type="match status" value="1"/>
</dbReference>
<evidence type="ECO:0000256" key="5">
    <source>
        <dbReference type="PIRNR" id="PIRNR032184"/>
    </source>
</evidence>
<evidence type="ECO:0000313" key="8">
    <source>
        <dbReference type="Proteomes" id="UP000708148"/>
    </source>
</evidence>
<dbReference type="InterPro" id="IPR016024">
    <property type="entry name" value="ARM-type_fold"/>
</dbReference>
<keyword evidence="2 5" id="KW-0813">Transport</keyword>
<protein>
    <recommendedName>
        <fullName evidence="5">V-type proton ATPase subunit H</fullName>
    </recommendedName>
</protein>
<evidence type="ECO:0000313" key="7">
    <source>
        <dbReference type="EMBL" id="CAD7697492.1"/>
    </source>
</evidence>
<organism evidence="7 8">
    <name type="scientific">Ostreobium quekettii</name>
    <dbReference type="NCBI Taxonomy" id="121088"/>
    <lineage>
        <taxon>Eukaryota</taxon>
        <taxon>Viridiplantae</taxon>
        <taxon>Chlorophyta</taxon>
        <taxon>core chlorophytes</taxon>
        <taxon>Ulvophyceae</taxon>
        <taxon>TCBD clade</taxon>
        <taxon>Bryopsidales</taxon>
        <taxon>Ostreobineae</taxon>
        <taxon>Ostreobiaceae</taxon>
        <taxon>Ostreobium</taxon>
    </lineage>
</organism>
<dbReference type="PANTHER" id="PTHR10698">
    <property type="entry name" value="V-TYPE PROTON ATPASE SUBUNIT H"/>
    <property type="match status" value="1"/>
</dbReference>
<comment type="function">
    <text evidence="5">Subunit of the V1 complex of vacuolar(H+)-ATPase (V-ATPase), a multisubunit enzyme composed of a peripheral complex (V1) that hydrolyzes ATP and a membrane integral complex (V0) that translocates protons. V-ATPase is responsible for acidifying and maintaining the pH of intracellular compartments.</text>
</comment>
<dbReference type="Pfam" id="PF03224">
    <property type="entry name" value="V-ATPase_H_N"/>
    <property type="match status" value="1"/>
</dbReference>
<comment type="similarity">
    <text evidence="1 5">Belongs to the V-ATPase H subunit family.</text>
</comment>
<sequence length="478" mass="53434">MAFSSMSGREADGLDASDILQQDIPWAAYMTAKLISDKDLQLITRYDKQTPDVRAHLLEEDGPAYVEAFMTVLRNTTKEQVVQYVLATLDEMVIASPASVALFHTQSDVHLSRPPEPYGVLMRHLSRADWFTQEKACRLLSAVLGARPDKAASIFASEHNPLTPPSQPEIGAGVVADQAIFNFMDWLTSQLRRPTNSSRSVAVATTALAGLLRERGARKLFHKSGGVPLLAPLLRAGTTGQRVNVQLLYEACLCVWLLSYMRETVKAIKDCGIARYLVGIVRANFKEKVTRVALNGIKNLLSSEEVDVTPDVVDAGLPKLVTIRLVQNWEDKDIVETLEWLEEKLRSGIAVISTFDKYKSEILSGRLEWGPIHTEEAFWRQNVHHLEEKEFHILRVLLRLLEVSREVKTLAVGCHDLGQFVSHHPHGRGIVIDLRGKEIVMGLMRHSDPEVQKNALLCVQKIMLSKDKLDFLSGPVRA</sequence>
<dbReference type="Pfam" id="PF11698">
    <property type="entry name" value="V-ATPase_H_C"/>
    <property type="match status" value="1"/>
</dbReference>
<keyword evidence="3 5" id="KW-0375">Hydrogen ion transport</keyword>
<dbReference type="Gene3D" id="1.25.10.10">
    <property type="entry name" value="Leucine-rich Repeat Variant"/>
    <property type="match status" value="1"/>
</dbReference>
<comment type="caution">
    <text evidence="7">The sequence shown here is derived from an EMBL/GenBank/DDBJ whole genome shotgun (WGS) entry which is preliminary data.</text>
</comment>